<dbReference type="KEGG" id="dde:Dde_2573"/>
<dbReference type="PROSITE" id="PS51257">
    <property type="entry name" value="PROKAR_LIPOPROTEIN"/>
    <property type="match status" value="1"/>
</dbReference>
<evidence type="ECO:0000313" key="4">
    <source>
        <dbReference type="Proteomes" id="UP000002710"/>
    </source>
</evidence>
<keyword evidence="4" id="KW-1185">Reference proteome</keyword>
<proteinExistence type="predicted"/>
<gene>
    <name evidence="3" type="ordered locus">Dde_2573</name>
</gene>
<dbReference type="STRING" id="207559.Dde_2573"/>
<feature type="chain" id="PRO_5004219632" evidence="2">
    <location>
        <begin position="24"/>
        <end position="280"/>
    </location>
</feature>
<keyword evidence="2" id="KW-0732">Signal</keyword>
<feature type="signal peptide" evidence="2">
    <location>
        <begin position="1"/>
        <end position="23"/>
    </location>
</feature>
<evidence type="ECO:0000313" key="3">
    <source>
        <dbReference type="EMBL" id="ABB39369.1"/>
    </source>
</evidence>
<dbReference type="RefSeq" id="WP_011368418.1">
    <property type="nucleotide sequence ID" value="NC_007519.1"/>
</dbReference>
<dbReference type="eggNOG" id="COG1462">
    <property type="taxonomic scope" value="Bacteria"/>
</dbReference>
<feature type="compositionally biased region" description="Low complexity" evidence="1">
    <location>
        <begin position="241"/>
        <end position="262"/>
    </location>
</feature>
<keyword evidence="3" id="KW-0449">Lipoprotein</keyword>
<protein>
    <submittedName>
        <fullName evidence="3">Lipoprotein</fullName>
    </submittedName>
</protein>
<reference evidence="3 4" key="1">
    <citation type="journal article" date="2011" name="J. Bacteriol.">
        <title>Complete genome sequence and updated annotation of Desulfovibrio alaskensis G20.</title>
        <authorList>
            <person name="Hauser L.J."/>
            <person name="Land M.L."/>
            <person name="Brown S.D."/>
            <person name="Larimer F."/>
            <person name="Keller K.L."/>
            <person name="Rapp-Giles B.J."/>
            <person name="Price M.N."/>
            <person name="Lin M."/>
            <person name="Bruce D.C."/>
            <person name="Detter J.C."/>
            <person name="Tapia R."/>
            <person name="Han C.S."/>
            <person name="Goodwin L.A."/>
            <person name="Cheng J.F."/>
            <person name="Pitluck S."/>
            <person name="Copeland A."/>
            <person name="Lucas S."/>
            <person name="Nolan M."/>
            <person name="Lapidus A.L."/>
            <person name="Palumbo A.V."/>
            <person name="Wall J.D."/>
        </authorList>
    </citation>
    <scope>NUCLEOTIDE SEQUENCE [LARGE SCALE GENOMIC DNA]</scope>
    <source>
        <strain evidence="4">ATCC BAA 1058 / DSM 17464 / G20</strain>
    </source>
</reference>
<evidence type="ECO:0000256" key="1">
    <source>
        <dbReference type="SAM" id="MobiDB-lite"/>
    </source>
</evidence>
<dbReference type="AlphaFoldDB" id="Q30Y77"/>
<evidence type="ECO:0000256" key="2">
    <source>
        <dbReference type="SAM" id="SignalP"/>
    </source>
</evidence>
<accession>Q30Y77</accession>
<dbReference type="EMBL" id="CP000112">
    <property type="protein sequence ID" value="ABB39369.1"/>
    <property type="molecule type" value="Genomic_DNA"/>
</dbReference>
<dbReference type="HOGENOM" id="CLU_089909_0_0_7"/>
<dbReference type="Proteomes" id="UP000002710">
    <property type="component" value="Chromosome"/>
</dbReference>
<sequence length="280" mass="30938">MADTSRQYIRLFMLAALLMLATACGSIQSTLDNAPAVLDIDLASQGTLYTNEWVHRQAEPQIMVRPQEPPDTPPRVLFVPFRMYQDMREGSAIAEQVSGIFWQSWLQQRTFEVLQFAPELAPFSPARGIAAGRAAGADLVVSGYVTRFIDAGTAGDSRLALQVDMYDTFTGELVWSMAHAGFMENTVKRDYLLFTQRNRLPAEPVWSIATVLAADMARPIKEWQAPLQEEEPDPFAPAPLAPGQMQAAPQPQGPVPQADAVQSNTIYDARPRKASAPRTF</sequence>
<organism evidence="3 4">
    <name type="scientific">Oleidesulfovibrio alaskensis (strain ATCC BAA-1058 / DSM 17464 / G20)</name>
    <name type="common">Desulfovibrio alaskensis</name>
    <dbReference type="NCBI Taxonomy" id="207559"/>
    <lineage>
        <taxon>Bacteria</taxon>
        <taxon>Pseudomonadati</taxon>
        <taxon>Thermodesulfobacteriota</taxon>
        <taxon>Desulfovibrionia</taxon>
        <taxon>Desulfovibrionales</taxon>
        <taxon>Desulfovibrionaceae</taxon>
        <taxon>Oleidesulfovibrio</taxon>
    </lineage>
</organism>
<feature type="region of interest" description="Disordered" evidence="1">
    <location>
        <begin position="228"/>
        <end position="280"/>
    </location>
</feature>
<name>Q30Y77_OLEA2</name>